<dbReference type="Proteomes" id="UP000507470">
    <property type="component" value="Unassembled WGS sequence"/>
</dbReference>
<reference evidence="1 2" key="1">
    <citation type="submission" date="2020-06" db="EMBL/GenBank/DDBJ databases">
        <authorList>
            <person name="Li R."/>
            <person name="Bekaert M."/>
        </authorList>
    </citation>
    <scope>NUCLEOTIDE SEQUENCE [LARGE SCALE GENOMIC DNA]</scope>
    <source>
        <strain evidence="2">wild</strain>
    </source>
</reference>
<sequence>MTDEAYKVVSTADEAEHDIYAHEVKTNTNFTIYRRNKGFSSTDTIGWYNVSQYADYKAHKIWWKMENDDRCKIDTNGCPYIILGYDVRECQHGPDRNIKEKIQYKAEKDDVRFIETLDMVDIKKLCNNIRTAELPSFRWNVFRQYNSKKRKDVKMLNCVQFIPSEKIVSKDLKLQVMVSFVMMVEGLNRFQSELFLRTDIHKLIQYSSE</sequence>
<keyword evidence="2" id="KW-1185">Reference proteome</keyword>
<dbReference type="AlphaFoldDB" id="A0A6J8DG52"/>
<dbReference type="EMBL" id="CACVKT020007264">
    <property type="protein sequence ID" value="CAC5406611.1"/>
    <property type="molecule type" value="Genomic_DNA"/>
</dbReference>
<evidence type="ECO:0000313" key="1">
    <source>
        <dbReference type="EMBL" id="CAC5406611.1"/>
    </source>
</evidence>
<evidence type="ECO:0000313" key="2">
    <source>
        <dbReference type="Proteomes" id="UP000507470"/>
    </source>
</evidence>
<dbReference type="PANTHER" id="PTHR47456:SF1">
    <property type="entry name" value="PHD-TYPE DOMAIN-CONTAINING PROTEIN"/>
    <property type="match status" value="1"/>
</dbReference>
<proteinExistence type="predicted"/>
<protein>
    <submittedName>
        <fullName evidence="1">Uncharacterized protein</fullName>
    </submittedName>
</protein>
<accession>A0A6J8DG52</accession>
<dbReference type="PANTHER" id="PTHR47456">
    <property type="entry name" value="PHD-TYPE DOMAIN-CONTAINING PROTEIN"/>
    <property type="match status" value="1"/>
</dbReference>
<gene>
    <name evidence="1" type="ORF">MCOR_40172</name>
</gene>
<organism evidence="1 2">
    <name type="scientific">Mytilus coruscus</name>
    <name type="common">Sea mussel</name>
    <dbReference type="NCBI Taxonomy" id="42192"/>
    <lineage>
        <taxon>Eukaryota</taxon>
        <taxon>Metazoa</taxon>
        <taxon>Spiralia</taxon>
        <taxon>Lophotrochozoa</taxon>
        <taxon>Mollusca</taxon>
        <taxon>Bivalvia</taxon>
        <taxon>Autobranchia</taxon>
        <taxon>Pteriomorphia</taxon>
        <taxon>Mytilida</taxon>
        <taxon>Mytiloidea</taxon>
        <taxon>Mytilidae</taxon>
        <taxon>Mytilinae</taxon>
        <taxon>Mytilus</taxon>
    </lineage>
</organism>
<name>A0A6J8DG52_MYTCO</name>